<reference evidence="2" key="1">
    <citation type="submission" date="2021-01" db="EMBL/GenBank/DDBJ databases">
        <authorList>
            <consortium name="Aspergillus puulaauensis MK2 genome sequencing consortium"/>
            <person name="Kazuki M."/>
            <person name="Futagami T."/>
        </authorList>
    </citation>
    <scope>NUCLEOTIDE SEQUENCE</scope>
    <source>
        <strain evidence="2">MK2</strain>
    </source>
</reference>
<reference evidence="2" key="2">
    <citation type="submission" date="2021-02" db="EMBL/GenBank/DDBJ databases">
        <title>Aspergillus puulaauensis MK2 genome sequence.</title>
        <authorList>
            <person name="Futagami T."/>
            <person name="Mori K."/>
            <person name="Kadooka C."/>
            <person name="Tanaka T."/>
        </authorList>
    </citation>
    <scope>NUCLEOTIDE SEQUENCE</scope>
    <source>
        <strain evidence="2">MK2</strain>
    </source>
</reference>
<evidence type="ECO:0000256" key="1">
    <source>
        <dbReference type="SAM" id="MobiDB-lite"/>
    </source>
</evidence>
<feature type="compositionally biased region" description="Polar residues" evidence="1">
    <location>
        <begin position="554"/>
        <end position="563"/>
    </location>
</feature>
<keyword evidence="3" id="KW-1185">Reference proteome</keyword>
<feature type="region of interest" description="Disordered" evidence="1">
    <location>
        <begin position="466"/>
        <end position="489"/>
    </location>
</feature>
<dbReference type="Proteomes" id="UP000654913">
    <property type="component" value="Chromosome 1"/>
</dbReference>
<feature type="region of interest" description="Disordered" evidence="1">
    <location>
        <begin position="521"/>
        <end position="685"/>
    </location>
</feature>
<dbReference type="GeneID" id="64969485"/>
<feature type="compositionally biased region" description="Low complexity" evidence="1">
    <location>
        <begin position="792"/>
        <end position="801"/>
    </location>
</feature>
<sequence length="850" mass="94686">MFDGNRKAALKRMPDGDRSLDRLLISGAWATSNDAAMQGHSPNTIYNSPARSPTQAAMGPAMEDRLEKRKLLCKAHNDTRPRHNFETLLVDRTSECPLTGKQMSPKEACAAIKEQWRREGIWDPKWDDHGIPFGPWTPFQGRDAGFVCEGAMFDRGADPTRPCKRFQTHVQMVRDSIGDRSPVTARSAVITRVRMAWKYWNIWNRNWGSMPGPQARWNHEIPLEEWLKDEMGDQYVYDSDTAKEQCGVEDPVPAWLPLLESEGGLSLPSLPFRDSDFTGEPLFGMGRINSTVGPCMKRPPFGMREGPSIFGSPDSPYQFNRMRHPLQDGWPLFQCCLTTSDVSSTLGAGRKRLTILACNHGDYGAASHAGMYNPPWPGFNQRRPPITPGDVYAMEAQRAVGLDHMAQSANQTRLAMDHHRQKMNAARRAGPWQTASHIARQMGVDTPPVTGQAKNLNIQPLLVDSRSPNTVQHSDPTASPRQGGVARADQIEAASERQFAHDQQEFRRLDARLTHLRELIDRQEATEQQNSPYQGSGGNLSRMGPDPACRDCQTENLNRSQPARSDPTRPMTTNHRDSESDPRLESRSNTDRRHGTSRDDVLRLPPRTRHVYSYPKGLDRVTPAPATTSRGPVCPWDLSSTSKKRRRDETVRSDRSDRSDRTYRTDRPDETRKAGKTCRRRSPSGHRLCREAVHRMEDLIDCIDDLAEDMDRAQRAAVRSATTHNATVTTIRLGGGPATVHIGGEIDQRTAKSISLAREGILLTWSPNAQVPGSLNMRITVSPPQGTGGQQGATEKATTKASTDKADTDEGTTDEDTTDEDTTDENHVTDDMDTTGGPAEDWDMIPGTDA</sequence>
<protein>
    <submittedName>
        <fullName evidence="2">Uncharacterized protein</fullName>
    </submittedName>
</protein>
<organism evidence="2 3">
    <name type="scientific">Aspergillus puulaauensis</name>
    <dbReference type="NCBI Taxonomy" id="1220207"/>
    <lineage>
        <taxon>Eukaryota</taxon>
        <taxon>Fungi</taxon>
        <taxon>Dikarya</taxon>
        <taxon>Ascomycota</taxon>
        <taxon>Pezizomycotina</taxon>
        <taxon>Eurotiomycetes</taxon>
        <taxon>Eurotiomycetidae</taxon>
        <taxon>Eurotiales</taxon>
        <taxon>Aspergillaceae</taxon>
        <taxon>Aspergillus</taxon>
    </lineage>
</organism>
<feature type="compositionally biased region" description="Basic residues" evidence="1">
    <location>
        <begin position="674"/>
        <end position="684"/>
    </location>
</feature>
<dbReference type="KEGG" id="apuu:APUU_12308S"/>
<gene>
    <name evidence="2" type="ORF">APUU_12308S</name>
</gene>
<dbReference type="AlphaFoldDB" id="A0A7R8AJC2"/>
<feature type="compositionally biased region" description="Polar residues" evidence="1">
    <location>
        <begin position="466"/>
        <end position="480"/>
    </location>
</feature>
<feature type="compositionally biased region" description="Acidic residues" evidence="1">
    <location>
        <begin position="809"/>
        <end position="823"/>
    </location>
</feature>
<proteinExistence type="predicted"/>
<dbReference type="RefSeq" id="XP_041551674.1">
    <property type="nucleotide sequence ID" value="XM_041698495.1"/>
</dbReference>
<feature type="region of interest" description="Disordered" evidence="1">
    <location>
        <begin position="779"/>
        <end position="850"/>
    </location>
</feature>
<accession>A0A7R8AJC2</accession>
<feature type="compositionally biased region" description="Polar residues" evidence="1">
    <location>
        <begin position="35"/>
        <end position="55"/>
    </location>
</feature>
<dbReference type="EMBL" id="AP024443">
    <property type="protein sequence ID" value="BCS19480.1"/>
    <property type="molecule type" value="Genomic_DNA"/>
</dbReference>
<dbReference type="OrthoDB" id="4510100at2759"/>
<evidence type="ECO:0000313" key="2">
    <source>
        <dbReference type="EMBL" id="BCS19480.1"/>
    </source>
</evidence>
<name>A0A7R8AJC2_9EURO</name>
<feature type="compositionally biased region" description="Basic and acidic residues" evidence="1">
    <location>
        <begin position="574"/>
        <end position="602"/>
    </location>
</feature>
<evidence type="ECO:0000313" key="3">
    <source>
        <dbReference type="Proteomes" id="UP000654913"/>
    </source>
</evidence>
<feature type="compositionally biased region" description="Basic and acidic residues" evidence="1">
    <location>
        <begin position="647"/>
        <end position="673"/>
    </location>
</feature>
<feature type="region of interest" description="Disordered" evidence="1">
    <location>
        <begin position="35"/>
        <end position="59"/>
    </location>
</feature>